<comment type="caution">
    <text evidence="2">The sequence shown here is derived from an EMBL/GenBank/DDBJ whole genome shotgun (WGS) entry which is preliminary data.</text>
</comment>
<sequence>MKKSISILSVLVVMVSCVQKLIEKPENLIPRDKMVAILEEMAILNAGRTTNTKILKENGIEPTTHLFEKYDIDSTMFVESDRYYASIPLEYLSMYEEIEASLTEKKEILDAQKKINDSLKLLERQALQRKNDSLKAIPKKIANDQK</sequence>
<dbReference type="InterPro" id="IPR025381">
    <property type="entry name" value="DUF4296"/>
</dbReference>
<evidence type="ECO:0000313" key="3">
    <source>
        <dbReference type="Proteomes" id="UP001597012"/>
    </source>
</evidence>
<reference evidence="3" key="1">
    <citation type="journal article" date="2019" name="Int. J. Syst. Evol. Microbiol.">
        <title>The Global Catalogue of Microorganisms (GCM) 10K type strain sequencing project: providing services to taxonomists for standard genome sequencing and annotation.</title>
        <authorList>
            <consortium name="The Broad Institute Genomics Platform"/>
            <consortium name="The Broad Institute Genome Sequencing Center for Infectious Disease"/>
            <person name="Wu L."/>
            <person name="Ma J."/>
        </authorList>
    </citation>
    <scope>NUCLEOTIDE SEQUENCE [LARGE SCALE GENOMIC DNA]</scope>
    <source>
        <strain evidence="3">CCUG 61948</strain>
    </source>
</reference>
<feature type="domain" description="DUF4296" evidence="1">
    <location>
        <begin position="25"/>
        <end position="107"/>
    </location>
</feature>
<dbReference type="EMBL" id="JBHTHY010000014">
    <property type="protein sequence ID" value="MFD0798939.1"/>
    <property type="molecule type" value="Genomic_DNA"/>
</dbReference>
<dbReference type="Pfam" id="PF14129">
    <property type="entry name" value="DUF4296"/>
    <property type="match status" value="1"/>
</dbReference>
<keyword evidence="3" id="KW-1185">Reference proteome</keyword>
<name>A0ABW3B7G1_9FLAO</name>
<organism evidence="2 3">
    <name type="scientific">Maribacter chungangensis</name>
    <dbReference type="NCBI Taxonomy" id="1069117"/>
    <lineage>
        <taxon>Bacteria</taxon>
        <taxon>Pseudomonadati</taxon>
        <taxon>Bacteroidota</taxon>
        <taxon>Flavobacteriia</taxon>
        <taxon>Flavobacteriales</taxon>
        <taxon>Flavobacteriaceae</taxon>
        <taxon>Maribacter</taxon>
    </lineage>
</organism>
<proteinExistence type="predicted"/>
<evidence type="ECO:0000259" key="1">
    <source>
        <dbReference type="Pfam" id="PF14129"/>
    </source>
</evidence>
<protein>
    <submittedName>
        <fullName evidence="2">DUF4296 domain-containing protein</fullName>
    </submittedName>
</protein>
<accession>A0ABW3B7G1</accession>
<dbReference type="PROSITE" id="PS51257">
    <property type="entry name" value="PROKAR_LIPOPROTEIN"/>
    <property type="match status" value="1"/>
</dbReference>
<dbReference type="Proteomes" id="UP001597012">
    <property type="component" value="Unassembled WGS sequence"/>
</dbReference>
<gene>
    <name evidence="2" type="ORF">ACFQZJ_15815</name>
</gene>
<evidence type="ECO:0000313" key="2">
    <source>
        <dbReference type="EMBL" id="MFD0798939.1"/>
    </source>
</evidence>
<dbReference type="RefSeq" id="WP_379935844.1">
    <property type="nucleotide sequence ID" value="NZ_JBHTHY010000014.1"/>
</dbReference>